<sequence length="36" mass="3575">MTGEDAGGPLGGFSKGCGLGDLDKTYCATCSIHTPN</sequence>
<evidence type="ECO:0000313" key="2">
    <source>
        <dbReference type="Proteomes" id="UP000002668"/>
    </source>
</evidence>
<evidence type="ECO:0000313" key="1">
    <source>
        <dbReference type="EMBL" id="CBX97169.1"/>
    </source>
</evidence>
<dbReference type="VEuPathDB" id="FungiDB:LEMA_uP103000.1"/>
<dbReference type="GeneID" id="13283583"/>
<protein>
    <submittedName>
        <fullName evidence="1">Predicted protein</fullName>
    </submittedName>
</protein>
<name>E4ZZQ3_LEPMJ</name>
<proteinExistence type="predicted"/>
<organism evidence="2">
    <name type="scientific">Leptosphaeria maculans (strain JN3 / isolate v23.1.3 / race Av1-4-5-6-7-8)</name>
    <name type="common">Blackleg fungus</name>
    <name type="synonym">Phoma lingam</name>
    <dbReference type="NCBI Taxonomy" id="985895"/>
    <lineage>
        <taxon>Eukaryota</taxon>
        <taxon>Fungi</taxon>
        <taxon>Dikarya</taxon>
        <taxon>Ascomycota</taxon>
        <taxon>Pezizomycotina</taxon>
        <taxon>Dothideomycetes</taxon>
        <taxon>Pleosporomycetidae</taxon>
        <taxon>Pleosporales</taxon>
        <taxon>Pleosporineae</taxon>
        <taxon>Leptosphaeriaceae</taxon>
        <taxon>Plenodomus</taxon>
        <taxon>Plenodomus lingam/Leptosphaeria maculans species complex</taxon>
    </lineage>
</organism>
<dbReference type="InParanoid" id="E4ZZQ3"/>
<dbReference type="HOGENOM" id="CLU_3359863_0_0_1"/>
<gene>
    <name evidence="1" type="ORF">LEMA_uP103000.1</name>
</gene>
<dbReference type="Proteomes" id="UP000002668">
    <property type="component" value="Genome"/>
</dbReference>
<reference evidence="2" key="1">
    <citation type="journal article" date="2011" name="Nat. Commun.">
        <title>Effector diversification within compartments of the Leptosphaeria maculans genome affected by Repeat-Induced Point mutations.</title>
        <authorList>
            <person name="Rouxel T."/>
            <person name="Grandaubert J."/>
            <person name="Hane J.K."/>
            <person name="Hoede C."/>
            <person name="van de Wouw A.P."/>
            <person name="Couloux A."/>
            <person name="Dominguez V."/>
            <person name="Anthouard V."/>
            <person name="Bally P."/>
            <person name="Bourras S."/>
            <person name="Cozijnsen A.J."/>
            <person name="Ciuffetti L.M."/>
            <person name="Degrave A."/>
            <person name="Dilmaghani A."/>
            <person name="Duret L."/>
            <person name="Fudal I."/>
            <person name="Goodwin S.B."/>
            <person name="Gout L."/>
            <person name="Glaser N."/>
            <person name="Linglin J."/>
            <person name="Kema G.H.J."/>
            <person name="Lapalu N."/>
            <person name="Lawrence C.B."/>
            <person name="May K."/>
            <person name="Meyer M."/>
            <person name="Ollivier B."/>
            <person name="Poulain J."/>
            <person name="Schoch C.L."/>
            <person name="Simon A."/>
            <person name="Spatafora J.W."/>
            <person name="Stachowiak A."/>
            <person name="Turgeon B.G."/>
            <person name="Tyler B.M."/>
            <person name="Vincent D."/>
            <person name="Weissenbach J."/>
            <person name="Amselem J."/>
            <person name="Quesneville H."/>
            <person name="Oliver R.P."/>
            <person name="Wincker P."/>
            <person name="Balesdent M.-H."/>
            <person name="Howlett B.J."/>
        </authorList>
    </citation>
    <scope>NUCLEOTIDE SEQUENCE [LARGE SCALE GENOMIC DNA]</scope>
    <source>
        <strain evidence="2">JN3 / isolate v23.1.3 / race Av1-4-5-6-7-8</strain>
    </source>
</reference>
<dbReference type="EMBL" id="FP929130">
    <property type="protein sequence ID" value="CBX97169.1"/>
    <property type="molecule type" value="Genomic_DNA"/>
</dbReference>
<dbReference type="AlphaFoldDB" id="E4ZZQ3"/>
<keyword evidence="2" id="KW-1185">Reference proteome</keyword>
<accession>E4ZZQ3</accession>